<evidence type="ECO:0008006" key="4">
    <source>
        <dbReference type="Google" id="ProtNLM"/>
    </source>
</evidence>
<protein>
    <recommendedName>
        <fullName evidence="4">Secreted protein</fullName>
    </recommendedName>
</protein>
<accession>A0AAD7P709</accession>
<keyword evidence="3" id="KW-1185">Reference proteome</keyword>
<feature type="signal peptide" evidence="1">
    <location>
        <begin position="1"/>
        <end position="27"/>
    </location>
</feature>
<name>A0AAD7P709_QUISA</name>
<feature type="chain" id="PRO_5041975922" description="Secreted protein" evidence="1">
    <location>
        <begin position="28"/>
        <end position="76"/>
    </location>
</feature>
<dbReference type="Proteomes" id="UP001163823">
    <property type="component" value="Chromosome 14"/>
</dbReference>
<proteinExistence type="predicted"/>
<reference evidence="2" key="1">
    <citation type="journal article" date="2023" name="Science">
        <title>Elucidation of the pathway for biosynthesis of saponin adjuvants from the soapbark tree.</title>
        <authorList>
            <person name="Reed J."/>
            <person name="Orme A."/>
            <person name="El-Demerdash A."/>
            <person name="Owen C."/>
            <person name="Martin L.B.B."/>
            <person name="Misra R.C."/>
            <person name="Kikuchi S."/>
            <person name="Rejzek M."/>
            <person name="Martin A.C."/>
            <person name="Harkess A."/>
            <person name="Leebens-Mack J."/>
            <person name="Louveau T."/>
            <person name="Stephenson M.J."/>
            <person name="Osbourn A."/>
        </authorList>
    </citation>
    <scope>NUCLEOTIDE SEQUENCE</scope>
    <source>
        <strain evidence="2">S10</strain>
    </source>
</reference>
<evidence type="ECO:0000313" key="2">
    <source>
        <dbReference type="EMBL" id="KAJ7944294.1"/>
    </source>
</evidence>
<dbReference type="KEGG" id="qsa:O6P43_033715"/>
<dbReference type="EMBL" id="JARAOO010000014">
    <property type="protein sequence ID" value="KAJ7944294.1"/>
    <property type="molecule type" value="Genomic_DNA"/>
</dbReference>
<keyword evidence="1" id="KW-0732">Signal</keyword>
<gene>
    <name evidence="2" type="ORF">O6P43_033715</name>
</gene>
<evidence type="ECO:0000313" key="3">
    <source>
        <dbReference type="Proteomes" id="UP001163823"/>
    </source>
</evidence>
<sequence>MMLGCGCLRFRVEVLFFGVLSPDLSLSSDLCHDSPQIQYNWTRKDTQPTTTTKSAAGRFSLMQSNEMVGELFCCSC</sequence>
<comment type="caution">
    <text evidence="2">The sequence shown here is derived from an EMBL/GenBank/DDBJ whole genome shotgun (WGS) entry which is preliminary data.</text>
</comment>
<dbReference type="AlphaFoldDB" id="A0AAD7P709"/>
<organism evidence="2 3">
    <name type="scientific">Quillaja saponaria</name>
    <name type="common">Soap bark tree</name>
    <dbReference type="NCBI Taxonomy" id="32244"/>
    <lineage>
        <taxon>Eukaryota</taxon>
        <taxon>Viridiplantae</taxon>
        <taxon>Streptophyta</taxon>
        <taxon>Embryophyta</taxon>
        <taxon>Tracheophyta</taxon>
        <taxon>Spermatophyta</taxon>
        <taxon>Magnoliopsida</taxon>
        <taxon>eudicotyledons</taxon>
        <taxon>Gunneridae</taxon>
        <taxon>Pentapetalae</taxon>
        <taxon>rosids</taxon>
        <taxon>fabids</taxon>
        <taxon>Fabales</taxon>
        <taxon>Quillajaceae</taxon>
        <taxon>Quillaja</taxon>
    </lineage>
</organism>
<evidence type="ECO:0000256" key="1">
    <source>
        <dbReference type="SAM" id="SignalP"/>
    </source>
</evidence>